<dbReference type="Proteomes" id="UP000009175">
    <property type="component" value="Chromosome"/>
</dbReference>
<dbReference type="KEGG" id="saz:Sama_2305"/>
<dbReference type="PANTHER" id="PTHR37166:SF1">
    <property type="entry name" value="PROTEIN FLAG"/>
    <property type="match status" value="1"/>
</dbReference>
<evidence type="ECO:0000256" key="1">
    <source>
        <dbReference type="SAM" id="Coils"/>
    </source>
</evidence>
<keyword evidence="2" id="KW-0282">Flagellum</keyword>
<evidence type="ECO:0000313" key="3">
    <source>
        <dbReference type="Proteomes" id="UP000009175"/>
    </source>
</evidence>
<evidence type="ECO:0000313" key="2">
    <source>
        <dbReference type="EMBL" id="ABM00511.1"/>
    </source>
</evidence>
<keyword evidence="3" id="KW-1185">Reference proteome</keyword>
<reference evidence="2 3" key="1">
    <citation type="submission" date="2006-12" db="EMBL/GenBank/DDBJ databases">
        <title>Complete sequence of Shewanella amazonensis SB2B.</title>
        <authorList>
            <consortium name="US DOE Joint Genome Institute"/>
            <person name="Copeland A."/>
            <person name="Lucas S."/>
            <person name="Lapidus A."/>
            <person name="Barry K."/>
            <person name="Detter J.C."/>
            <person name="Glavina del Rio T."/>
            <person name="Hammon N."/>
            <person name="Israni S."/>
            <person name="Dalin E."/>
            <person name="Tice H."/>
            <person name="Pitluck S."/>
            <person name="Munk A.C."/>
            <person name="Brettin T."/>
            <person name="Bruce D."/>
            <person name="Han C."/>
            <person name="Tapia R."/>
            <person name="Gilna P."/>
            <person name="Schmutz J."/>
            <person name="Larimer F."/>
            <person name="Land M."/>
            <person name="Hauser L."/>
            <person name="Kyrpides N."/>
            <person name="Mikhailova N."/>
            <person name="Fredrickson J."/>
            <person name="Richardson P."/>
        </authorList>
    </citation>
    <scope>NUCLEOTIDE SEQUENCE [LARGE SCALE GENOMIC DNA]</scope>
    <source>
        <strain evidence="3">ATCC BAA-1098 / SB2B</strain>
    </source>
</reference>
<gene>
    <name evidence="2" type="ordered locus">Sama_2305</name>
</gene>
<dbReference type="RefSeq" id="WP_011760418.1">
    <property type="nucleotide sequence ID" value="NC_008700.1"/>
</dbReference>
<organism evidence="2 3">
    <name type="scientific">Shewanella amazonensis (strain ATCC BAA-1098 / SB2B)</name>
    <dbReference type="NCBI Taxonomy" id="326297"/>
    <lineage>
        <taxon>Bacteria</taxon>
        <taxon>Pseudomonadati</taxon>
        <taxon>Pseudomonadota</taxon>
        <taxon>Gammaproteobacteria</taxon>
        <taxon>Alteromonadales</taxon>
        <taxon>Shewanellaceae</taxon>
        <taxon>Shewanella</taxon>
    </lineage>
</organism>
<dbReference type="InterPro" id="IPR005186">
    <property type="entry name" value="FlaG"/>
</dbReference>
<dbReference type="Pfam" id="PF03646">
    <property type="entry name" value="FlaG"/>
    <property type="match status" value="1"/>
</dbReference>
<keyword evidence="1" id="KW-0175">Coiled coil</keyword>
<keyword evidence="2" id="KW-0966">Cell projection</keyword>
<dbReference type="eggNOG" id="COG1334">
    <property type="taxonomic scope" value="Bacteria"/>
</dbReference>
<feature type="coiled-coil region" evidence="1">
    <location>
        <begin position="45"/>
        <end position="76"/>
    </location>
</feature>
<dbReference type="AlphaFoldDB" id="A1S804"/>
<dbReference type="STRING" id="326297.Sama_2305"/>
<dbReference type="HOGENOM" id="CLU_120910_4_1_6"/>
<dbReference type="OrthoDB" id="5741693at2"/>
<dbReference type="PANTHER" id="PTHR37166">
    <property type="entry name" value="PROTEIN FLAG"/>
    <property type="match status" value="1"/>
</dbReference>
<protein>
    <submittedName>
        <fullName evidence="2">Uncharacterized flagellar protein FlaG</fullName>
    </submittedName>
</protein>
<proteinExistence type="predicted"/>
<sequence>MDIALAGATAPQQHQRAELVATPVKPLAPKDAELNRADLAQPVDAGQANAKAEEEKQQVEAEKEQLAAVAEEMSSMMSMMQKGLEFRVDESSGQPVVSVLDIASGDVIRQIPSEEALKIAQKLSEVTGLLMKTEA</sequence>
<dbReference type="Gene3D" id="3.30.160.170">
    <property type="entry name" value="FlaG-like"/>
    <property type="match status" value="1"/>
</dbReference>
<dbReference type="InterPro" id="IPR035924">
    <property type="entry name" value="FlaG-like_sf"/>
</dbReference>
<dbReference type="EMBL" id="CP000507">
    <property type="protein sequence ID" value="ABM00511.1"/>
    <property type="molecule type" value="Genomic_DNA"/>
</dbReference>
<name>A1S804_SHEAM</name>
<accession>A1S804</accession>
<dbReference type="SUPFAM" id="SSF160214">
    <property type="entry name" value="FlaG-like"/>
    <property type="match status" value="1"/>
</dbReference>
<keyword evidence="2" id="KW-0969">Cilium</keyword>